<name>A0ABR3XUG8_9PEZI</name>
<keyword evidence="8" id="KW-1185">Reference proteome</keyword>
<evidence type="ECO:0000256" key="2">
    <source>
        <dbReference type="ARBA" id="ARBA00022448"/>
    </source>
</evidence>
<keyword evidence="3" id="KW-0812">Transmembrane</keyword>
<evidence type="ECO:0000313" key="7">
    <source>
        <dbReference type="EMBL" id="KAL1879315.1"/>
    </source>
</evidence>
<evidence type="ECO:0000256" key="6">
    <source>
        <dbReference type="SAM" id="MobiDB-lite"/>
    </source>
</evidence>
<comment type="subcellular location">
    <subcellularLocation>
        <location evidence="1">Membrane</location>
        <topology evidence="1">Multi-pass membrane protein</topology>
    </subcellularLocation>
</comment>
<evidence type="ECO:0000313" key="8">
    <source>
        <dbReference type="Proteomes" id="UP001583177"/>
    </source>
</evidence>
<dbReference type="PANTHER" id="PTHR43791">
    <property type="entry name" value="PERMEASE-RELATED"/>
    <property type="match status" value="1"/>
</dbReference>
<evidence type="ECO:0000256" key="3">
    <source>
        <dbReference type="ARBA" id="ARBA00022692"/>
    </source>
</evidence>
<sequence length="209" mass="23598">MSVPPIQSSYPVAGTVADDEIGDPLPRKSEVKEFSEDSGPEDAYEGFGENPFADEAVAEHWRQVYAESQYECRHVFDPTLTWSEAEEKAIIRKLDWRVCLWACVMFFGLQVDRGNLVQAVSDNMLDDLGLNTNELPSQLLSKKIGPDRWIPTQICLWSIVASSQFFISGNASFLVTRALLGVLEGGFIPDLVLWLSYFYTSRELPIRLR</sequence>
<dbReference type="Proteomes" id="UP001583177">
    <property type="component" value="Unassembled WGS sequence"/>
</dbReference>
<evidence type="ECO:0008006" key="9">
    <source>
        <dbReference type="Google" id="ProtNLM"/>
    </source>
</evidence>
<evidence type="ECO:0000256" key="5">
    <source>
        <dbReference type="ARBA" id="ARBA00023136"/>
    </source>
</evidence>
<proteinExistence type="predicted"/>
<dbReference type="InterPro" id="IPR036259">
    <property type="entry name" value="MFS_trans_sf"/>
</dbReference>
<evidence type="ECO:0000256" key="4">
    <source>
        <dbReference type="ARBA" id="ARBA00022989"/>
    </source>
</evidence>
<feature type="region of interest" description="Disordered" evidence="6">
    <location>
        <begin position="1"/>
        <end position="48"/>
    </location>
</feature>
<protein>
    <recommendedName>
        <fullName evidence="9">Allantoate permease</fullName>
    </recommendedName>
</protein>
<keyword evidence="4" id="KW-1133">Transmembrane helix</keyword>
<dbReference type="Gene3D" id="1.20.1250.20">
    <property type="entry name" value="MFS general substrate transporter like domains"/>
    <property type="match status" value="1"/>
</dbReference>
<gene>
    <name evidence="7" type="ORF">Daus18300_001897</name>
</gene>
<feature type="compositionally biased region" description="Polar residues" evidence="6">
    <location>
        <begin position="1"/>
        <end position="10"/>
    </location>
</feature>
<dbReference type="EMBL" id="JAWRVE010000010">
    <property type="protein sequence ID" value="KAL1879315.1"/>
    <property type="molecule type" value="Genomic_DNA"/>
</dbReference>
<dbReference type="SUPFAM" id="SSF103473">
    <property type="entry name" value="MFS general substrate transporter"/>
    <property type="match status" value="1"/>
</dbReference>
<dbReference type="PANTHER" id="PTHR43791:SF29">
    <property type="entry name" value="MAJOR FACILITATOR SUPERFAMILY (MFS) PROFILE DOMAIN-CONTAINING PROTEIN"/>
    <property type="match status" value="1"/>
</dbReference>
<keyword evidence="2" id="KW-0813">Transport</keyword>
<comment type="caution">
    <text evidence="7">The sequence shown here is derived from an EMBL/GenBank/DDBJ whole genome shotgun (WGS) entry which is preliminary data.</text>
</comment>
<evidence type="ECO:0000256" key="1">
    <source>
        <dbReference type="ARBA" id="ARBA00004141"/>
    </source>
</evidence>
<keyword evidence="5" id="KW-0472">Membrane</keyword>
<accession>A0ABR3XUG8</accession>
<organism evidence="7 8">
    <name type="scientific">Diaporthe australafricana</name>
    <dbReference type="NCBI Taxonomy" id="127596"/>
    <lineage>
        <taxon>Eukaryota</taxon>
        <taxon>Fungi</taxon>
        <taxon>Dikarya</taxon>
        <taxon>Ascomycota</taxon>
        <taxon>Pezizomycotina</taxon>
        <taxon>Sordariomycetes</taxon>
        <taxon>Sordariomycetidae</taxon>
        <taxon>Diaporthales</taxon>
        <taxon>Diaporthaceae</taxon>
        <taxon>Diaporthe</taxon>
    </lineage>
</organism>
<feature type="compositionally biased region" description="Basic and acidic residues" evidence="6">
    <location>
        <begin position="25"/>
        <end position="35"/>
    </location>
</feature>
<reference evidence="7 8" key="1">
    <citation type="journal article" date="2024" name="IMA Fungus">
        <title>IMA Genome - F19 : A genome assembly and annotation guide to empower mycologists, including annotated draft genome sequences of Ceratocystis pirilliformis, Diaporthe australafricana, Fusarium ophioides, Paecilomyces lecythidis, and Sporothrix stenoceras.</title>
        <authorList>
            <person name="Aylward J."/>
            <person name="Wilson A.M."/>
            <person name="Visagie C.M."/>
            <person name="Spraker J."/>
            <person name="Barnes I."/>
            <person name="Buitendag C."/>
            <person name="Ceriani C."/>
            <person name="Del Mar Angel L."/>
            <person name="du Plessis D."/>
            <person name="Fuchs T."/>
            <person name="Gasser K."/>
            <person name="Kramer D."/>
            <person name="Li W."/>
            <person name="Munsamy K."/>
            <person name="Piso A."/>
            <person name="Price J.L."/>
            <person name="Sonnekus B."/>
            <person name="Thomas C."/>
            <person name="van der Nest A."/>
            <person name="van Dijk A."/>
            <person name="van Heerden A."/>
            <person name="van Vuuren N."/>
            <person name="Yilmaz N."/>
            <person name="Duong T.A."/>
            <person name="van der Merwe N.A."/>
            <person name="Wingfield M.J."/>
            <person name="Wingfield B.D."/>
        </authorList>
    </citation>
    <scope>NUCLEOTIDE SEQUENCE [LARGE SCALE GENOMIC DNA]</scope>
    <source>
        <strain evidence="7 8">CMW 18300</strain>
    </source>
</reference>